<dbReference type="InterPro" id="IPR020476">
    <property type="entry name" value="Nudix_hydrolase"/>
</dbReference>
<comment type="similarity">
    <text evidence="3">Belongs to the Nudix hydrolase family.</text>
</comment>
<comment type="cofactor">
    <cofactor evidence="1">
        <name>Mg(2+)</name>
        <dbReference type="ChEBI" id="CHEBI:18420"/>
    </cofactor>
</comment>
<dbReference type="RefSeq" id="WP_063281471.1">
    <property type="nucleotide sequence ID" value="NZ_LIYF01000014.1"/>
</dbReference>
<dbReference type="InterPro" id="IPR015797">
    <property type="entry name" value="NUDIX_hydrolase-like_dom_sf"/>
</dbReference>
<reference evidence="5 6" key="1">
    <citation type="submission" date="2015-08" db="EMBL/GenBank/DDBJ databases">
        <title>Draft Genome Sequences of 11 Lactococcus lactis subspecies cremoris strains.</title>
        <authorList>
            <person name="Wels M."/>
            <person name="Backus L."/>
            <person name="Boekhorst J."/>
            <person name="Dijkstra A."/>
            <person name="Beerthuizen M."/>
            <person name="Siezen R."/>
            <person name="Bachmann H."/>
            <person name="Van Hijum S."/>
        </authorList>
    </citation>
    <scope>NUCLEOTIDE SEQUENCE [LARGE SCALE GENOMIC DNA]</scope>
    <source>
        <strain evidence="5 6">KW10</strain>
    </source>
</reference>
<organism evidence="5 6">
    <name type="scientific">Lactococcus lactis subsp. cremoris</name>
    <name type="common">Streptococcus cremoris</name>
    <dbReference type="NCBI Taxonomy" id="1359"/>
    <lineage>
        <taxon>Bacteria</taxon>
        <taxon>Bacillati</taxon>
        <taxon>Bacillota</taxon>
        <taxon>Bacilli</taxon>
        <taxon>Lactobacillales</taxon>
        <taxon>Streptococcaceae</taxon>
        <taxon>Lactococcus</taxon>
    </lineage>
</organism>
<protein>
    <submittedName>
        <fullName evidence="5">Nudix hydrolase family protein</fullName>
    </submittedName>
</protein>
<proteinExistence type="inferred from homology"/>
<sequence length="144" mass="16743">MKTSGAFVICQNDEDKILLVKRRDFPLWDLPGGRVELTEKIEEAAIRESFEETGFKIKLDNLSGIYFNPELDDHQYIFSGRIIGGHSIDYREETAAVRFFSPNHLPFFMIPHRKMQIKNLLTGSSTVIHQEIHDSWLVKDIKKH</sequence>
<dbReference type="PANTHER" id="PTHR43046">
    <property type="entry name" value="GDP-MANNOSE MANNOSYL HYDROLASE"/>
    <property type="match status" value="1"/>
</dbReference>
<comment type="caution">
    <text evidence="5">The sequence shown here is derived from an EMBL/GenBank/DDBJ whole genome shotgun (WGS) entry which is preliminary data.</text>
</comment>
<dbReference type="PROSITE" id="PS00893">
    <property type="entry name" value="NUDIX_BOX"/>
    <property type="match status" value="1"/>
</dbReference>
<dbReference type="AlphaFoldDB" id="A0A166K272"/>
<evidence type="ECO:0000256" key="1">
    <source>
        <dbReference type="ARBA" id="ARBA00001946"/>
    </source>
</evidence>
<dbReference type="Gene3D" id="3.90.79.10">
    <property type="entry name" value="Nucleoside Triphosphate Pyrophosphohydrolase"/>
    <property type="match status" value="1"/>
</dbReference>
<accession>A0A166K272</accession>
<keyword evidence="2 3" id="KW-0378">Hydrolase</keyword>
<dbReference type="InterPro" id="IPR020084">
    <property type="entry name" value="NUDIX_hydrolase_CS"/>
</dbReference>
<evidence type="ECO:0000259" key="4">
    <source>
        <dbReference type="PROSITE" id="PS51462"/>
    </source>
</evidence>
<dbReference type="PANTHER" id="PTHR43046:SF2">
    <property type="entry name" value="8-OXO-DGTP DIPHOSPHATASE-RELATED"/>
    <property type="match status" value="1"/>
</dbReference>
<dbReference type="SUPFAM" id="SSF55811">
    <property type="entry name" value="Nudix"/>
    <property type="match status" value="1"/>
</dbReference>
<evidence type="ECO:0000256" key="2">
    <source>
        <dbReference type="ARBA" id="ARBA00022801"/>
    </source>
</evidence>
<feature type="domain" description="Nudix hydrolase" evidence="4">
    <location>
        <begin position="1"/>
        <end position="121"/>
    </location>
</feature>
<gene>
    <name evidence="5" type="ORF">AB996_0854</name>
</gene>
<dbReference type="CDD" id="cd02883">
    <property type="entry name" value="NUDIX_Hydrolase"/>
    <property type="match status" value="1"/>
</dbReference>
<evidence type="ECO:0000256" key="3">
    <source>
        <dbReference type="RuleBase" id="RU003476"/>
    </source>
</evidence>
<dbReference type="PROSITE" id="PS51462">
    <property type="entry name" value="NUDIX"/>
    <property type="match status" value="1"/>
</dbReference>
<dbReference type="EMBL" id="LIYF01000014">
    <property type="protein sequence ID" value="KZK07418.1"/>
    <property type="molecule type" value="Genomic_DNA"/>
</dbReference>
<dbReference type="GO" id="GO:0016787">
    <property type="term" value="F:hydrolase activity"/>
    <property type="evidence" value="ECO:0007669"/>
    <property type="project" value="UniProtKB-KW"/>
</dbReference>
<evidence type="ECO:0000313" key="6">
    <source>
        <dbReference type="Proteomes" id="UP000076519"/>
    </source>
</evidence>
<dbReference type="Proteomes" id="UP000076519">
    <property type="component" value="Unassembled WGS sequence"/>
</dbReference>
<evidence type="ECO:0000313" key="5">
    <source>
        <dbReference type="EMBL" id="KZK07418.1"/>
    </source>
</evidence>
<dbReference type="Pfam" id="PF00293">
    <property type="entry name" value="NUDIX"/>
    <property type="match status" value="1"/>
</dbReference>
<dbReference type="PRINTS" id="PR00502">
    <property type="entry name" value="NUDIXFAMILY"/>
</dbReference>
<dbReference type="PATRIC" id="fig|1359.32.peg.1639"/>
<name>A0A166K272_LACLC</name>
<dbReference type="InterPro" id="IPR000086">
    <property type="entry name" value="NUDIX_hydrolase_dom"/>
</dbReference>